<evidence type="ECO:0000313" key="3">
    <source>
        <dbReference type="Proteomes" id="UP000188268"/>
    </source>
</evidence>
<gene>
    <name evidence="2" type="ORF">CCACVL1_11576</name>
</gene>
<sequence length="57" mass="6496">MKVSAMVTKKRELSVRGRGSHQNFARMGNQGLDTRTAYVLGQEREFQVSDVVRGRRT</sequence>
<organism evidence="2 3">
    <name type="scientific">Corchorus capsularis</name>
    <name type="common">Jute</name>
    <dbReference type="NCBI Taxonomy" id="210143"/>
    <lineage>
        <taxon>Eukaryota</taxon>
        <taxon>Viridiplantae</taxon>
        <taxon>Streptophyta</taxon>
        <taxon>Embryophyta</taxon>
        <taxon>Tracheophyta</taxon>
        <taxon>Spermatophyta</taxon>
        <taxon>Magnoliopsida</taxon>
        <taxon>eudicotyledons</taxon>
        <taxon>Gunneridae</taxon>
        <taxon>Pentapetalae</taxon>
        <taxon>rosids</taxon>
        <taxon>malvids</taxon>
        <taxon>Malvales</taxon>
        <taxon>Malvaceae</taxon>
        <taxon>Grewioideae</taxon>
        <taxon>Apeibeae</taxon>
        <taxon>Corchorus</taxon>
    </lineage>
</organism>
<reference evidence="2 3" key="1">
    <citation type="submission" date="2013-09" db="EMBL/GenBank/DDBJ databases">
        <title>Corchorus capsularis genome sequencing.</title>
        <authorList>
            <person name="Alam M."/>
            <person name="Haque M.S."/>
            <person name="Islam M.S."/>
            <person name="Emdad E.M."/>
            <person name="Islam M.M."/>
            <person name="Ahmed B."/>
            <person name="Halim A."/>
            <person name="Hossen Q.M.M."/>
            <person name="Hossain M.Z."/>
            <person name="Ahmed R."/>
            <person name="Khan M.M."/>
            <person name="Islam R."/>
            <person name="Rashid M.M."/>
            <person name="Khan S.A."/>
            <person name="Rahman M.S."/>
            <person name="Alam M."/>
        </authorList>
    </citation>
    <scope>NUCLEOTIDE SEQUENCE [LARGE SCALE GENOMIC DNA]</scope>
    <source>
        <strain evidence="3">cv. CVL-1</strain>
        <tissue evidence="2">Whole seedling</tissue>
    </source>
</reference>
<dbReference type="AlphaFoldDB" id="A0A1R3IKC8"/>
<comment type="caution">
    <text evidence="2">The sequence shown here is derived from an EMBL/GenBank/DDBJ whole genome shotgun (WGS) entry which is preliminary data.</text>
</comment>
<keyword evidence="3" id="KW-1185">Reference proteome</keyword>
<protein>
    <submittedName>
        <fullName evidence="2">Uncharacterized protein</fullName>
    </submittedName>
</protein>
<evidence type="ECO:0000256" key="1">
    <source>
        <dbReference type="SAM" id="MobiDB-lite"/>
    </source>
</evidence>
<accession>A0A1R3IKC8</accession>
<dbReference type="Gramene" id="OMO83052">
    <property type="protein sequence ID" value="OMO83052"/>
    <property type="gene ID" value="CCACVL1_11576"/>
</dbReference>
<evidence type="ECO:0000313" key="2">
    <source>
        <dbReference type="EMBL" id="OMO83052.1"/>
    </source>
</evidence>
<proteinExistence type="predicted"/>
<feature type="region of interest" description="Disordered" evidence="1">
    <location>
        <begin position="1"/>
        <end position="29"/>
    </location>
</feature>
<name>A0A1R3IKC8_COCAP</name>
<dbReference type="Proteomes" id="UP000188268">
    <property type="component" value="Unassembled WGS sequence"/>
</dbReference>
<dbReference type="EMBL" id="AWWV01009925">
    <property type="protein sequence ID" value="OMO83052.1"/>
    <property type="molecule type" value="Genomic_DNA"/>
</dbReference>